<dbReference type="Gene3D" id="3.30.200.20">
    <property type="entry name" value="Phosphorylase Kinase, domain 1"/>
    <property type="match status" value="1"/>
</dbReference>
<dbReference type="PANTHER" id="PTHR12149:SF8">
    <property type="entry name" value="PROTEIN-RIBULOSAMINE 3-KINASE"/>
    <property type="match status" value="1"/>
</dbReference>
<dbReference type="InterPro" id="IPR011009">
    <property type="entry name" value="Kinase-like_dom_sf"/>
</dbReference>
<keyword evidence="2" id="KW-0418">Kinase</keyword>
<dbReference type="AlphaFoldDB" id="A0A9W6PE95"/>
<feature type="region of interest" description="Disordered" evidence="1">
    <location>
        <begin position="15"/>
        <end position="35"/>
    </location>
</feature>
<evidence type="ECO:0000313" key="3">
    <source>
        <dbReference type="Proteomes" id="UP001165143"/>
    </source>
</evidence>
<dbReference type="EMBL" id="BSRX01000012">
    <property type="protein sequence ID" value="GLW54365.1"/>
    <property type="molecule type" value="Genomic_DNA"/>
</dbReference>
<sequence length="329" mass="36477">MTFRRGGARGVADALARLPAPPPTPSPSIHDRSAPVTDTTSFLLERLHAAGLTDVVAVEPAAGGLAAIAGLARRGDGTSVFVKAFDEPPSDDVFAAEAEGLVALREAGGVATPEVVRADREVLVLSVLRPRPDSGAFWERFAHALAHLHTSTRHPRFGWHRDNWLGRRRQVNTWTEDGFEFFARHRLLRWLDEHRVREALDAADRAALERLCDRLPELLPVRPACLTHGDLWALNVMAAPDGRPALIDPAVSYAWAEVDLAHLWTTAPPPEAQVFFERYAELTGLDRDWRARMPILQLRQHLAVIAQFDSDWGAAGLVRATLAPFRRRR</sequence>
<dbReference type="Proteomes" id="UP001165143">
    <property type="component" value="Unassembled WGS sequence"/>
</dbReference>
<keyword evidence="2" id="KW-0808">Transferase</keyword>
<protein>
    <submittedName>
        <fullName evidence="2">Fructosamine kinase</fullName>
    </submittedName>
</protein>
<proteinExistence type="predicted"/>
<dbReference type="PANTHER" id="PTHR12149">
    <property type="entry name" value="FRUCTOSAMINE 3 KINASE-RELATED PROTEIN"/>
    <property type="match status" value="1"/>
</dbReference>
<dbReference type="SUPFAM" id="SSF56112">
    <property type="entry name" value="Protein kinase-like (PK-like)"/>
    <property type="match status" value="1"/>
</dbReference>
<comment type="caution">
    <text evidence="2">The sequence shown here is derived from an EMBL/GenBank/DDBJ whole genome shotgun (WGS) entry which is preliminary data.</text>
</comment>
<dbReference type="GO" id="GO:0016301">
    <property type="term" value="F:kinase activity"/>
    <property type="evidence" value="ECO:0007669"/>
    <property type="project" value="UniProtKB-KW"/>
</dbReference>
<gene>
    <name evidence="2" type="ORF">Kpho01_23760</name>
</gene>
<reference evidence="2" key="1">
    <citation type="submission" date="2023-02" db="EMBL/GenBank/DDBJ databases">
        <title>Kitasatospora phosalacinea NBRC 14362.</title>
        <authorList>
            <person name="Ichikawa N."/>
            <person name="Sato H."/>
            <person name="Tonouchi N."/>
        </authorList>
    </citation>
    <scope>NUCLEOTIDE SEQUENCE</scope>
    <source>
        <strain evidence="2">NBRC 14362</strain>
    </source>
</reference>
<organism evidence="2 3">
    <name type="scientific">Kitasatospora phosalacinea</name>
    <dbReference type="NCBI Taxonomy" id="2065"/>
    <lineage>
        <taxon>Bacteria</taxon>
        <taxon>Bacillati</taxon>
        <taxon>Actinomycetota</taxon>
        <taxon>Actinomycetes</taxon>
        <taxon>Kitasatosporales</taxon>
        <taxon>Streptomycetaceae</taxon>
        <taxon>Kitasatospora</taxon>
    </lineage>
</organism>
<dbReference type="InterPro" id="IPR016477">
    <property type="entry name" value="Fructo-/Ketosamine-3-kinase"/>
</dbReference>
<name>A0A9W6PE95_9ACTN</name>
<evidence type="ECO:0000313" key="2">
    <source>
        <dbReference type="EMBL" id="GLW54365.1"/>
    </source>
</evidence>
<dbReference type="Pfam" id="PF03881">
    <property type="entry name" value="Fructosamin_kin"/>
    <property type="match status" value="1"/>
</dbReference>
<dbReference type="Gene3D" id="3.90.1200.10">
    <property type="match status" value="1"/>
</dbReference>
<evidence type="ECO:0000256" key="1">
    <source>
        <dbReference type="SAM" id="MobiDB-lite"/>
    </source>
</evidence>
<accession>A0A9W6PE95</accession>